<dbReference type="InterPro" id="IPR058352">
    <property type="entry name" value="DUF8039"/>
</dbReference>
<keyword evidence="4" id="KW-1185">Reference proteome</keyword>
<dbReference type="EMBL" id="CP144752">
    <property type="protein sequence ID" value="WVZ88892.1"/>
    <property type="molecule type" value="Genomic_DNA"/>
</dbReference>
<name>A0AAQ3UFA2_PASNO</name>
<dbReference type="Pfam" id="PF26133">
    <property type="entry name" value="DUF8039"/>
    <property type="match status" value="1"/>
</dbReference>
<dbReference type="Proteomes" id="UP001341281">
    <property type="component" value="Chromosome 08"/>
</dbReference>
<gene>
    <name evidence="3" type="ORF">U9M48_035359</name>
</gene>
<evidence type="ECO:0000259" key="2">
    <source>
        <dbReference type="Pfam" id="PF26133"/>
    </source>
</evidence>
<protein>
    <recommendedName>
        <fullName evidence="2">DUF8039 domain-containing protein</fullName>
    </recommendedName>
</protein>
<sequence length="231" mass="25404">MRETAKEVFMEEVRSFLTADGKLSAPGNTAGGPEIQLSPSFPVDSIKAPTPCELHISLGIHGRTEEVAKATAIPGSSLFHGTPIPPEYARVEVLSVEAKHEEEMIDIPTPEGIHFLGQSVKQFIFRLHLPMPLKATRPNAVEKPTTPPEAEEPAAAKDATPTALPTLSLLNGEGKVWTSFHPKRQDNIVYRAYFPCHKQPRGSGYCGYYVFEFLKVNGRYRTNPEDAPLSL</sequence>
<evidence type="ECO:0000313" key="3">
    <source>
        <dbReference type="EMBL" id="WVZ88892.1"/>
    </source>
</evidence>
<proteinExistence type="predicted"/>
<dbReference type="PANTHER" id="PTHR33018">
    <property type="entry name" value="OS10G0338966 PROTEIN-RELATED"/>
    <property type="match status" value="1"/>
</dbReference>
<accession>A0AAQ3UFA2</accession>
<evidence type="ECO:0000313" key="4">
    <source>
        <dbReference type="Proteomes" id="UP001341281"/>
    </source>
</evidence>
<feature type="region of interest" description="Disordered" evidence="1">
    <location>
        <begin position="137"/>
        <end position="163"/>
    </location>
</feature>
<feature type="domain" description="DUF8039" evidence="2">
    <location>
        <begin position="42"/>
        <end position="124"/>
    </location>
</feature>
<dbReference type="PANTHER" id="PTHR33018:SF19">
    <property type="entry name" value="OS12G0558775 PROTEIN"/>
    <property type="match status" value="1"/>
</dbReference>
<evidence type="ECO:0000256" key="1">
    <source>
        <dbReference type="SAM" id="MobiDB-lite"/>
    </source>
</evidence>
<reference evidence="3 4" key="1">
    <citation type="submission" date="2024-02" db="EMBL/GenBank/DDBJ databases">
        <title>High-quality chromosome-scale genome assembly of Pensacola bahiagrass (Paspalum notatum Flugge var. saurae).</title>
        <authorList>
            <person name="Vega J.M."/>
            <person name="Podio M."/>
            <person name="Orjuela J."/>
            <person name="Siena L.A."/>
            <person name="Pessino S.C."/>
            <person name="Combes M.C."/>
            <person name="Mariac C."/>
            <person name="Albertini E."/>
            <person name="Pupilli F."/>
            <person name="Ortiz J.P.A."/>
            <person name="Leblanc O."/>
        </authorList>
    </citation>
    <scope>NUCLEOTIDE SEQUENCE [LARGE SCALE GENOMIC DNA]</scope>
    <source>
        <strain evidence="3">R1</strain>
        <tissue evidence="3">Leaf</tissue>
    </source>
</reference>
<dbReference type="AlphaFoldDB" id="A0AAQ3UFA2"/>
<organism evidence="3 4">
    <name type="scientific">Paspalum notatum var. saurae</name>
    <dbReference type="NCBI Taxonomy" id="547442"/>
    <lineage>
        <taxon>Eukaryota</taxon>
        <taxon>Viridiplantae</taxon>
        <taxon>Streptophyta</taxon>
        <taxon>Embryophyta</taxon>
        <taxon>Tracheophyta</taxon>
        <taxon>Spermatophyta</taxon>
        <taxon>Magnoliopsida</taxon>
        <taxon>Liliopsida</taxon>
        <taxon>Poales</taxon>
        <taxon>Poaceae</taxon>
        <taxon>PACMAD clade</taxon>
        <taxon>Panicoideae</taxon>
        <taxon>Andropogonodae</taxon>
        <taxon>Paspaleae</taxon>
        <taxon>Paspalinae</taxon>
        <taxon>Paspalum</taxon>
    </lineage>
</organism>